<evidence type="ECO:0000256" key="1">
    <source>
        <dbReference type="SAM" id="MobiDB-lite"/>
    </source>
</evidence>
<feature type="compositionally biased region" description="Basic and acidic residues" evidence="1">
    <location>
        <begin position="92"/>
        <end position="112"/>
    </location>
</feature>
<feature type="transmembrane region" description="Helical" evidence="2">
    <location>
        <begin position="176"/>
        <end position="196"/>
    </location>
</feature>
<dbReference type="EMBL" id="FOPJ01000003">
    <property type="protein sequence ID" value="SFG40017.1"/>
    <property type="molecule type" value="Genomic_DNA"/>
</dbReference>
<evidence type="ECO:0000313" key="3">
    <source>
        <dbReference type="EMBL" id="SFG40017.1"/>
    </source>
</evidence>
<feature type="transmembrane region" description="Helical" evidence="2">
    <location>
        <begin position="152"/>
        <end position="170"/>
    </location>
</feature>
<keyword evidence="2" id="KW-0472">Membrane</keyword>
<organism evidence="3 4">
    <name type="scientific">Corynebacterium spheniscorum</name>
    <dbReference type="NCBI Taxonomy" id="185761"/>
    <lineage>
        <taxon>Bacteria</taxon>
        <taxon>Bacillati</taxon>
        <taxon>Actinomycetota</taxon>
        <taxon>Actinomycetes</taxon>
        <taxon>Mycobacteriales</taxon>
        <taxon>Corynebacteriaceae</taxon>
        <taxon>Corynebacterium</taxon>
    </lineage>
</organism>
<evidence type="ECO:0008006" key="5">
    <source>
        <dbReference type="Google" id="ProtNLM"/>
    </source>
</evidence>
<dbReference type="Pfam" id="PF11241">
    <property type="entry name" value="DUF3043"/>
    <property type="match status" value="1"/>
</dbReference>
<gene>
    <name evidence="3" type="ORF">SAMN05660282_00808</name>
</gene>
<dbReference type="Proteomes" id="UP000199065">
    <property type="component" value="Unassembled WGS sequence"/>
</dbReference>
<keyword evidence="4" id="KW-1185">Reference proteome</keyword>
<name>A0A1I2RN10_9CORY</name>
<protein>
    <recommendedName>
        <fullName evidence="5">DUF3043 domain-containing protein</fullName>
    </recommendedName>
</protein>
<feature type="compositionally biased region" description="Basic and acidic residues" evidence="1">
    <location>
        <begin position="57"/>
        <end position="67"/>
    </location>
</feature>
<dbReference type="AlphaFoldDB" id="A0A1I2RN10"/>
<sequence>MSVKLPWQKSDDAAPTSGDAQTSAENTVSSSTNDQQSSTTAKLPKGYTPPKGRPTPKRREREIERGIVRPAGGSLPTPKQQRAERKKLKASMSKEEWKEYKRKERSERRQRQMEAQAAMDRGDERYLMPRDKGPERRFARDWVDARRFTNNFVMPVALGLLVVMLAGQFAPKFASIMSLLAMMFIIVFAVEGFIIGRRVNRAVRANFPGTLAAGFGLGFYAYSRATQPRKWRSPRPQVEIGADIN</sequence>
<dbReference type="InterPro" id="IPR021403">
    <property type="entry name" value="DUF3043"/>
</dbReference>
<reference evidence="3 4" key="1">
    <citation type="submission" date="2016-10" db="EMBL/GenBank/DDBJ databases">
        <authorList>
            <person name="de Groot N.N."/>
        </authorList>
    </citation>
    <scope>NUCLEOTIDE SEQUENCE [LARGE SCALE GENOMIC DNA]</scope>
    <source>
        <strain>J11</strain>
        <strain evidence="4">PG 39</strain>
    </source>
</reference>
<evidence type="ECO:0000256" key="2">
    <source>
        <dbReference type="SAM" id="Phobius"/>
    </source>
</evidence>
<proteinExistence type="predicted"/>
<dbReference type="STRING" id="185761.SAMN05660282_00808"/>
<keyword evidence="2" id="KW-0812">Transmembrane</keyword>
<feature type="compositionally biased region" description="Low complexity" evidence="1">
    <location>
        <begin position="26"/>
        <end position="50"/>
    </location>
</feature>
<evidence type="ECO:0000313" key="4">
    <source>
        <dbReference type="Proteomes" id="UP000199065"/>
    </source>
</evidence>
<feature type="region of interest" description="Disordered" evidence="1">
    <location>
        <begin position="1"/>
        <end position="131"/>
    </location>
</feature>
<keyword evidence="2" id="KW-1133">Transmembrane helix</keyword>
<feature type="transmembrane region" description="Helical" evidence="2">
    <location>
        <begin position="203"/>
        <end position="222"/>
    </location>
</feature>
<accession>A0A1I2RN10</accession>
<feature type="compositionally biased region" description="Basic and acidic residues" evidence="1">
    <location>
        <begin position="120"/>
        <end position="131"/>
    </location>
</feature>